<keyword evidence="1 7" id="KW-0028">Amino-acid biosynthesis</keyword>
<comment type="similarity">
    <text evidence="7">Belongs to the GHMP kinase family. Homoserine kinase subfamily.</text>
</comment>
<dbReference type="KEGG" id="pbap:Pla133_34560"/>
<comment type="subcellular location">
    <subcellularLocation>
        <location evidence="7">Cytoplasm</location>
    </subcellularLocation>
</comment>
<evidence type="ECO:0000256" key="9">
    <source>
        <dbReference type="SAM" id="MobiDB-lite"/>
    </source>
</evidence>
<accession>A0A518BMZ9</accession>
<feature type="domain" description="GHMP kinase N-terminal" evidence="10">
    <location>
        <begin position="88"/>
        <end position="164"/>
    </location>
</feature>
<dbReference type="InterPro" id="IPR036554">
    <property type="entry name" value="GHMP_kinase_C_sf"/>
</dbReference>
<evidence type="ECO:0000313" key="12">
    <source>
        <dbReference type="EMBL" id="QDU68360.1"/>
    </source>
</evidence>
<dbReference type="HAMAP" id="MF_00384">
    <property type="entry name" value="Homoser_kinase"/>
    <property type="match status" value="1"/>
</dbReference>
<evidence type="ECO:0000256" key="2">
    <source>
        <dbReference type="ARBA" id="ARBA00022679"/>
    </source>
</evidence>
<dbReference type="RefSeq" id="WP_145067304.1">
    <property type="nucleotide sequence ID" value="NZ_CP036287.1"/>
</dbReference>
<dbReference type="Gene3D" id="3.30.70.890">
    <property type="entry name" value="GHMP kinase, C-terminal domain"/>
    <property type="match status" value="1"/>
</dbReference>
<gene>
    <name evidence="7 12" type="primary">thrB</name>
    <name evidence="12" type="ORF">Pla133_34560</name>
</gene>
<keyword evidence="6 7" id="KW-0067">ATP-binding</keyword>
<feature type="domain" description="GHMP kinase C-terminal" evidence="11">
    <location>
        <begin position="227"/>
        <end position="302"/>
    </location>
</feature>
<comment type="caution">
    <text evidence="7">Lacks conserved residue(s) required for the propagation of feature annotation.</text>
</comment>
<dbReference type="EMBL" id="CP036287">
    <property type="protein sequence ID" value="QDU68360.1"/>
    <property type="molecule type" value="Genomic_DNA"/>
</dbReference>
<dbReference type="PANTHER" id="PTHR20861">
    <property type="entry name" value="HOMOSERINE/4-DIPHOSPHOCYTIDYL-2-C-METHYL-D-ERYTHRITOL KINASE"/>
    <property type="match status" value="1"/>
</dbReference>
<dbReference type="Pfam" id="PF00288">
    <property type="entry name" value="GHMP_kinases_N"/>
    <property type="match status" value="1"/>
</dbReference>
<evidence type="ECO:0000259" key="11">
    <source>
        <dbReference type="Pfam" id="PF08544"/>
    </source>
</evidence>
<keyword evidence="5 7" id="KW-0418">Kinase</keyword>
<keyword evidence="7" id="KW-0963">Cytoplasm</keyword>
<dbReference type="PIRSF" id="PIRSF000676">
    <property type="entry name" value="Homoser_kin"/>
    <property type="match status" value="1"/>
</dbReference>
<dbReference type="Gene3D" id="3.30.230.10">
    <property type="match status" value="1"/>
</dbReference>
<dbReference type="InterPro" id="IPR020568">
    <property type="entry name" value="Ribosomal_Su5_D2-typ_SF"/>
</dbReference>
<dbReference type="Proteomes" id="UP000316921">
    <property type="component" value="Chromosome"/>
</dbReference>
<comment type="catalytic activity">
    <reaction evidence="7">
        <text>L-homoserine + ATP = O-phospho-L-homoserine + ADP + H(+)</text>
        <dbReference type="Rhea" id="RHEA:13985"/>
        <dbReference type="ChEBI" id="CHEBI:15378"/>
        <dbReference type="ChEBI" id="CHEBI:30616"/>
        <dbReference type="ChEBI" id="CHEBI:57476"/>
        <dbReference type="ChEBI" id="CHEBI:57590"/>
        <dbReference type="ChEBI" id="CHEBI:456216"/>
        <dbReference type="EC" id="2.7.1.39"/>
    </reaction>
</comment>
<evidence type="ECO:0000313" key="13">
    <source>
        <dbReference type="Proteomes" id="UP000316921"/>
    </source>
</evidence>
<evidence type="ECO:0000256" key="1">
    <source>
        <dbReference type="ARBA" id="ARBA00022605"/>
    </source>
</evidence>
<comment type="pathway">
    <text evidence="7">Amino-acid biosynthesis; L-threonine biosynthesis; L-threonine from L-aspartate: step 4/5.</text>
</comment>
<dbReference type="PANTHER" id="PTHR20861:SF1">
    <property type="entry name" value="HOMOSERINE KINASE"/>
    <property type="match status" value="1"/>
</dbReference>
<dbReference type="GO" id="GO:0004413">
    <property type="term" value="F:homoserine kinase activity"/>
    <property type="evidence" value="ECO:0007669"/>
    <property type="project" value="UniProtKB-UniRule"/>
</dbReference>
<sequence>MGDGQEIDGRARPRGDRFRLAVPCSTSNLGPGFDQLGLCLSLFLHVEVGPRPAGQPQVVAHSSPSGPSSSGPEPSPDWPEPGRDLLLRAFERSAGPRAQEAQLIVDSEIPIGRGLGSTGAAVAAGLLLGRAWCGELEPDRRGLLNAGIELEGHPDNVTASLFGGCTVCVPIAGEPAPLIQVDVHPDLGFAAAWPREPLATARARAVLPDRVPFADAVENARRVPLLLEGLRTGNPALLRHGTSDLLHEPYRLGLLPGASRALDAARQAGAFAANISGAGSALVAIGPPARRDEIARAMADELRAATGWAAGRPLDVVRAAPVVERT</sequence>
<dbReference type="GO" id="GO:0005737">
    <property type="term" value="C:cytoplasm"/>
    <property type="evidence" value="ECO:0007669"/>
    <property type="project" value="UniProtKB-SubCell"/>
</dbReference>
<organism evidence="12 13">
    <name type="scientific">Engelhardtia mirabilis</name>
    <dbReference type="NCBI Taxonomy" id="2528011"/>
    <lineage>
        <taxon>Bacteria</taxon>
        <taxon>Pseudomonadati</taxon>
        <taxon>Planctomycetota</taxon>
        <taxon>Planctomycetia</taxon>
        <taxon>Planctomycetia incertae sedis</taxon>
        <taxon>Engelhardtia</taxon>
    </lineage>
</organism>
<protein>
    <recommendedName>
        <fullName evidence="7 8">Homoserine kinase</fullName>
        <shortName evidence="7">HK</shortName>
        <shortName evidence="7">HSK</shortName>
        <ecNumber evidence="7 8">2.7.1.39</ecNumber>
    </recommendedName>
</protein>
<proteinExistence type="inferred from homology"/>
<evidence type="ECO:0000256" key="4">
    <source>
        <dbReference type="ARBA" id="ARBA00022741"/>
    </source>
</evidence>
<dbReference type="UniPathway" id="UPA00050">
    <property type="reaction ID" value="UER00064"/>
</dbReference>
<keyword evidence="2 7" id="KW-0808">Transferase</keyword>
<evidence type="ECO:0000256" key="3">
    <source>
        <dbReference type="ARBA" id="ARBA00022697"/>
    </source>
</evidence>
<evidence type="ECO:0000256" key="8">
    <source>
        <dbReference type="NCBIfam" id="TIGR00191"/>
    </source>
</evidence>
<keyword evidence="13" id="KW-1185">Reference proteome</keyword>
<feature type="compositionally biased region" description="Low complexity" evidence="9">
    <location>
        <begin position="62"/>
        <end position="72"/>
    </location>
</feature>
<dbReference type="InterPro" id="IPR000870">
    <property type="entry name" value="Homoserine_kinase"/>
</dbReference>
<evidence type="ECO:0000256" key="6">
    <source>
        <dbReference type="ARBA" id="ARBA00022840"/>
    </source>
</evidence>
<dbReference type="AlphaFoldDB" id="A0A518BMZ9"/>
<dbReference type="InterPro" id="IPR006204">
    <property type="entry name" value="GHMP_kinase_N_dom"/>
</dbReference>
<dbReference type="EC" id="2.7.1.39" evidence="7 8"/>
<dbReference type="Pfam" id="PF08544">
    <property type="entry name" value="GHMP_kinases_C"/>
    <property type="match status" value="1"/>
</dbReference>
<keyword evidence="4 7" id="KW-0547">Nucleotide-binding</keyword>
<name>A0A518BMZ9_9BACT</name>
<dbReference type="GO" id="GO:0005524">
    <property type="term" value="F:ATP binding"/>
    <property type="evidence" value="ECO:0007669"/>
    <property type="project" value="UniProtKB-UniRule"/>
</dbReference>
<dbReference type="GO" id="GO:0009088">
    <property type="term" value="P:threonine biosynthetic process"/>
    <property type="evidence" value="ECO:0007669"/>
    <property type="project" value="UniProtKB-UniRule"/>
</dbReference>
<evidence type="ECO:0000259" key="10">
    <source>
        <dbReference type="Pfam" id="PF00288"/>
    </source>
</evidence>
<feature type="region of interest" description="Disordered" evidence="9">
    <location>
        <begin position="54"/>
        <end position="82"/>
    </location>
</feature>
<dbReference type="PRINTS" id="PR00958">
    <property type="entry name" value="HOMSERKINASE"/>
</dbReference>
<dbReference type="InterPro" id="IPR013750">
    <property type="entry name" value="GHMP_kinase_C_dom"/>
</dbReference>
<evidence type="ECO:0000256" key="7">
    <source>
        <dbReference type="HAMAP-Rule" id="MF_00384"/>
    </source>
</evidence>
<dbReference type="InterPro" id="IPR014721">
    <property type="entry name" value="Ribsml_uS5_D2-typ_fold_subgr"/>
</dbReference>
<dbReference type="SUPFAM" id="SSF55060">
    <property type="entry name" value="GHMP Kinase, C-terminal domain"/>
    <property type="match status" value="1"/>
</dbReference>
<reference evidence="12 13" key="1">
    <citation type="submission" date="2019-02" db="EMBL/GenBank/DDBJ databases">
        <title>Deep-cultivation of Planctomycetes and their phenomic and genomic characterization uncovers novel biology.</title>
        <authorList>
            <person name="Wiegand S."/>
            <person name="Jogler M."/>
            <person name="Boedeker C."/>
            <person name="Pinto D."/>
            <person name="Vollmers J."/>
            <person name="Rivas-Marin E."/>
            <person name="Kohn T."/>
            <person name="Peeters S.H."/>
            <person name="Heuer A."/>
            <person name="Rast P."/>
            <person name="Oberbeckmann S."/>
            <person name="Bunk B."/>
            <person name="Jeske O."/>
            <person name="Meyerdierks A."/>
            <person name="Storesund J.E."/>
            <person name="Kallscheuer N."/>
            <person name="Luecker S."/>
            <person name="Lage O.M."/>
            <person name="Pohl T."/>
            <person name="Merkel B.J."/>
            <person name="Hornburger P."/>
            <person name="Mueller R.-W."/>
            <person name="Bruemmer F."/>
            <person name="Labrenz M."/>
            <person name="Spormann A.M."/>
            <person name="Op den Camp H."/>
            <person name="Overmann J."/>
            <person name="Amann R."/>
            <person name="Jetten M.S.M."/>
            <person name="Mascher T."/>
            <person name="Medema M.H."/>
            <person name="Devos D.P."/>
            <person name="Kaster A.-K."/>
            <person name="Ovreas L."/>
            <person name="Rohde M."/>
            <person name="Galperin M.Y."/>
            <person name="Jogler C."/>
        </authorList>
    </citation>
    <scope>NUCLEOTIDE SEQUENCE [LARGE SCALE GENOMIC DNA]</scope>
    <source>
        <strain evidence="12 13">Pla133</strain>
    </source>
</reference>
<dbReference type="NCBIfam" id="TIGR00191">
    <property type="entry name" value="thrB"/>
    <property type="match status" value="1"/>
</dbReference>
<dbReference type="SUPFAM" id="SSF54211">
    <property type="entry name" value="Ribosomal protein S5 domain 2-like"/>
    <property type="match status" value="1"/>
</dbReference>
<keyword evidence="3 7" id="KW-0791">Threonine biosynthesis</keyword>
<comment type="function">
    <text evidence="7">Catalyzes the ATP-dependent phosphorylation of L-homoserine to L-homoserine phosphate.</text>
</comment>
<evidence type="ECO:0000256" key="5">
    <source>
        <dbReference type="ARBA" id="ARBA00022777"/>
    </source>
</evidence>